<proteinExistence type="predicted"/>
<name>A0A2I1GJN6_9GLOM</name>
<accession>A0A2I1GJN6</accession>
<comment type="caution">
    <text evidence="1">The sequence shown here is derived from an EMBL/GenBank/DDBJ whole genome shotgun (WGS) entry which is preliminary data.</text>
</comment>
<dbReference type="AlphaFoldDB" id="A0A2I1GJN6"/>
<sequence length="59" mass="6853">MLSILREEGTIHKADWIDGSIVDWDDNVQEYVRSKSHTIALKCIDKNENMSDAYLQEVK</sequence>
<dbReference type="VEuPathDB" id="FungiDB:FUN_008278"/>
<evidence type="ECO:0000313" key="2">
    <source>
        <dbReference type="Proteomes" id="UP000234323"/>
    </source>
</evidence>
<dbReference type="EMBL" id="LLXI01000488">
    <property type="protein sequence ID" value="PKY46825.1"/>
    <property type="molecule type" value="Genomic_DNA"/>
</dbReference>
<keyword evidence="2" id="KW-1185">Reference proteome</keyword>
<reference evidence="1 2" key="1">
    <citation type="submission" date="2015-10" db="EMBL/GenBank/DDBJ databases">
        <title>Genome analyses suggest a sexual origin of heterokaryosis in a supposedly ancient asexual fungus.</title>
        <authorList>
            <person name="Ropars J."/>
            <person name="Sedzielewska K."/>
            <person name="Noel J."/>
            <person name="Charron P."/>
            <person name="Farinelli L."/>
            <person name="Marton T."/>
            <person name="Kruger M."/>
            <person name="Pelin A."/>
            <person name="Brachmann A."/>
            <person name="Corradi N."/>
        </authorList>
    </citation>
    <scope>NUCLEOTIDE SEQUENCE [LARGE SCALE GENOMIC DNA]</scope>
    <source>
        <strain evidence="1 2">A4</strain>
    </source>
</reference>
<dbReference type="VEuPathDB" id="FungiDB:RhiirFUN_008643"/>
<dbReference type="Gene3D" id="1.10.10.1010">
    <property type="entry name" value="Intein homing endonuclease, domain IV"/>
    <property type="match status" value="1"/>
</dbReference>
<gene>
    <name evidence="1" type="ORF">RhiirA4_402857</name>
</gene>
<organism evidence="1 2">
    <name type="scientific">Rhizophagus irregularis</name>
    <dbReference type="NCBI Taxonomy" id="588596"/>
    <lineage>
        <taxon>Eukaryota</taxon>
        <taxon>Fungi</taxon>
        <taxon>Fungi incertae sedis</taxon>
        <taxon>Mucoromycota</taxon>
        <taxon>Glomeromycotina</taxon>
        <taxon>Glomeromycetes</taxon>
        <taxon>Glomerales</taxon>
        <taxon>Glomeraceae</taxon>
        <taxon>Rhizophagus</taxon>
    </lineage>
</organism>
<protein>
    <submittedName>
        <fullName evidence="1">Uncharacterized protein</fullName>
    </submittedName>
</protein>
<dbReference type="Proteomes" id="UP000234323">
    <property type="component" value="Unassembled WGS sequence"/>
</dbReference>
<evidence type="ECO:0000313" key="1">
    <source>
        <dbReference type="EMBL" id="PKY46825.1"/>
    </source>
</evidence>